<evidence type="ECO:0000256" key="14">
    <source>
        <dbReference type="NCBIfam" id="TIGR00228"/>
    </source>
</evidence>
<dbReference type="InterPro" id="IPR002176">
    <property type="entry name" value="X-over_junc_endoDNase_RuvC"/>
</dbReference>
<dbReference type="PRINTS" id="PR00696">
    <property type="entry name" value="RSOLVASERUVC"/>
</dbReference>
<evidence type="ECO:0000256" key="12">
    <source>
        <dbReference type="ARBA" id="ARBA00029354"/>
    </source>
</evidence>
<evidence type="ECO:0000256" key="3">
    <source>
        <dbReference type="ARBA" id="ARBA00022722"/>
    </source>
</evidence>
<keyword evidence="10 13" id="KW-0233">DNA recombination</keyword>
<keyword evidence="8 13" id="KW-0460">Magnesium</keyword>
<evidence type="ECO:0000256" key="4">
    <source>
        <dbReference type="ARBA" id="ARBA00022723"/>
    </source>
</evidence>
<evidence type="ECO:0000256" key="7">
    <source>
        <dbReference type="ARBA" id="ARBA00022801"/>
    </source>
</evidence>
<dbReference type="InterPro" id="IPR012337">
    <property type="entry name" value="RNaseH-like_sf"/>
</dbReference>
<keyword evidence="2 13" id="KW-0963">Cytoplasm</keyword>
<dbReference type="GO" id="GO:0008821">
    <property type="term" value="F:crossover junction DNA endonuclease activity"/>
    <property type="evidence" value="ECO:0007669"/>
    <property type="project" value="UniProtKB-UniRule"/>
</dbReference>
<comment type="subcellular location">
    <subcellularLocation>
        <location evidence="13">Cytoplasm</location>
    </subcellularLocation>
</comment>
<evidence type="ECO:0000256" key="9">
    <source>
        <dbReference type="ARBA" id="ARBA00023125"/>
    </source>
</evidence>
<evidence type="ECO:0000256" key="5">
    <source>
        <dbReference type="ARBA" id="ARBA00022759"/>
    </source>
</evidence>
<dbReference type="GO" id="GO:0005737">
    <property type="term" value="C:cytoplasm"/>
    <property type="evidence" value="ECO:0007669"/>
    <property type="project" value="UniProtKB-SubCell"/>
</dbReference>
<dbReference type="HAMAP" id="MF_00034">
    <property type="entry name" value="RuvC"/>
    <property type="match status" value="1"/>
</dbReference>
<evidence type="ECO:0000256" key="2">
    <source>
        <dbReference type="ARBA" id="ARBA00022490"/>
    </source>
</evidence>
<comment type="subunit">
    <text evidence="13">Homodimer which binds Holliday junction (HJ) DNA. The HJ becomes 2-fold symmetrical on binding to RuvC with unstacked arms; it has a different conformation from HJ DNA in complex with RuvA. In the full resolvosome a probable DNA-RuvA(4)-RuvB(12)-RuvC(2) complex forms which resolves the HJ.</text>
</comment>
<feature type="binding site" evidence="13">
    <location>
        <position position="140"/>
    </location>
    <ligand>
        <name>Mg(2+)</name>
        <dbReference type="ChEBI" id="CHEBI:18420"/>
        <label>1</label>
    </ligand>
</feature>
<feature type="active site" evidence="13">
    <location>
        <position position="7"/>
    </location>
</feature>
<protein>
    <recommendedName>
        <fullName evidence="13 14">Crossover junction endodeoxyribonuclease RuvC</fullName>
        <ecNumber evidence="13 14">3.1.21.10</ecNumber>
    </recommendedName>
    <alternativeName>
        <fullName evidence="13">Holliday junction nuclease RuvC</fullName>
    </alternativeName>
    <alternativeName>
        <fullName evidence="13">Holliday junction resolvase RuvC</fullName>
    </alternativeName>
</protein>
<dbReference type="PROSITE" id="PS01321">
    <property type="entry name" value="RUVC"/>
    <property type="match status" value="1"/>
</dbReference>
<reference evidence="15" key="1">
    <citation type="journal article" date="2020" name="mSystems">
        <title>Genome- and Community-Level Interaction Insights into Carbon Utilization and Element Cycling Functions of Hydrothermarchaeota in Hydrothermal Sediment.</title>
        <authorList>
            <person name="Zhou Z."/>
            <person name="Liu Y."/>
            <person name="Xu W."/>
            <person name="Pan J."/>
            <person name="Luo Z.H."/>
            <person name="Li M."/>
        </authorList>
    </citation>
    <scope>NUCLEOTIDE SEQUENCE [LARGE SCALE GENOMIC DNA]</scope>
    <source>
        <strain evidence="15">SpSt-479</strain>
    </source>
</reference>
<dbReference type="EC" id="3.1.21.10" evidence="13 14"/>
<comment type="similarity">
    <text evidence="1 13">Belongs to the RuvC family.</text>
</comment>
<evidence type="ECO:0000313" key="15">
    <source>
        <dbReference type="EMBL" id="HFI90065.1"/>
    </source>
</evidence>
<feature type="binding site" evidence="13">
    <location>
        <position position="7"/>
    </location>
    <ligand>
        <name>Mg(2+)</name>
        <dbReference type="ChEBI" id="CHEBI:18420"/>
        <label>1</label>
    </ligand>
</feature>
<feature type="active site" evidence="13">
    <location>
        <position position="67"/>
    </location>
</feature>
<keyword evidence="3 13" id="KW-0540">Nuclease</keyword>
<dbReference type="Gene3D" id="3.30.420.10">
    <property type="entry name" value="Ribonuclease H-like superfamily/Ribonuclease H"/>
    <property type="match status" value="1"/>
</dbReference>
<proteinExistence type="inferred from homology"/>
<dbReference type="NCBIfam" id="TIGR00228">
    <property type="entry name" value="ruvC"/>
    <property type="match status" value="1"/>
</dbReference>
<keyword evidence="6 13" id="KW-0227">DNA damage</keyword>
<name>A0A7V3E5M0_9BACT</name>
<accession>A0A7V3E5M0</accession>
<gene>
    <name evidence="13 15" type="primary">ruvC</name>
    <name evidence="15" type="ORF">ENS31_00890</name>
</gene>
<dbReference type="GO" id="GO:0000287">
    <property type="term" value="F:magnesium ion binding"/>
    <property type="evidence" value="ECO:0007669"/>
    <property type="project" value="UniProtKB-UniRule"/>
</dbReference>
<evidence type="ECO:0000256" key="1">
    <source>
        <dbReference type="ARBA" id="ARBA00009518"/>
    </source>
</evidence>
<keyword evidence="7 13" id="KW-0378">Hydrolase</keyword>
<keyword evidence="5 13" id="KW-0255">Endonuclease</keyword>
<keyword evidence="4 13" id="KW-0479">Metal-binding</keyword>
<dbReference type="PANTHER" id="PTHR30194:SF3">
    <property type="entry name" value="CROSSOVER JUNCTION ENDODEOXYRIBONUCLEASE RUVC"/>
    <property type="match status" value="1"/>
</dbReference>
<comment type="catalytic activity">
    <reaction evidence="12 13">
        <text>Endonucleolytic cleavage at a junction such as a reciprocal single-stranded crossover between two homologous DNA duplexes (Holliday junction).</text>
        <dbReference type="EC" id="3.1.21.10"/>
    </reaction>
</comment>
<feature type="binding site" evidence="13">
    <location>
        <position position="67"/>
    </location>
    <ligand>
        <name>Mg(2+)</name>
        <dbReference type="ChEBI" id="CHEBI:18420"/>
        <label>2</label>
    </ligand>
</feature>
<keyword evidence="11 13" id="KW-0234">DNA repair</keyword>
<dbReference type="InterPro" id="IPR020563">
    <property type="entry name" value="X-over_junc_endoDNase_Mg_BS"/>
</dbReference>
<feature type="active site" evidence="13">
    <location>
        <position position="140"/>
    </location>
</feature>
<comment type="function">
    <text evidence="13">The RuvA-RuvB-RuvC complex processes Holliday junction (HJ) DNA during genetic recombination and DNA repair. Endonuclease that resolves HJ intermediates. Cleaves cruciform DNA by making single-stranded nicks across the HJ at symmetrical positions within the homologous arms, yielding a 5'-phosphate and a 3'-hydroxyl group; requires a central core of homology in the junction. The consensus cleavage sequence is 5'-(A/T)TT(C/G)-3'. Cleavage occurs on the 3'-side of the TT dinucleotide at the point of strand exchange. HJ branch migration catalyzed by RuvA-RuvB allows RuvC to scan DNA until it finds its consensus sequence, where it cleaves and resolves the cruciform DNA.</text>
</comment>
<evidence type="ECO:0000256" key="8">
    <source>
        <dbReference type="ARBA" id="ARBA00022842"/>
    </source>
</evidence>
<evidence type="ECO:0000256" key="13">
    <source>
        <dbReference type="HAMAP-Rule" id="MF_00034"/>
    </source>
</evidence>
<dbReference type="GO" id="GO:0003677">
    <property type="term" value="F:DNA binding"/>
    <property type="evidence" value="ECO:0007669"/>
    <property type="project" value="UniProtKB-KW"/>
</dbReference>
<evidence type="ECO:0000256" key="11">
    <source>
        <dbReference type="ARBA" id="ARBA00023204"/>
    </source>
</evidence>
<dbReference type="CDD" id="cd16962">
    <property type="entry name" value="RuvC"/>
    <property type="match status" value="1"/>
</dbReference>
<dbReference type="Pfam" id="PF02075">
    <property type="entry name" value="RuvC"/>
    <property type="match status" value="1"/>
</dbReference>
<dbReference type="FunFam" id="3.30.420.10:FF:000002">
    <property type="entry name" value="Crossover junction endodeoxyribonuclease RuvC"/>
    <property type="match status" value="1"/>
</dbReference>
<dbReference type="GO" id="GO:0048476">
    <property type="term" value="C:Holliday junction resolvase complex"/>
    <property type="evidence" value="ECO:0007669"/>
    <property type="project" value="UniProtKB-UniRule"/>
</dbReference>
<sequence>MIIIGIDPGTNITGYGIIRFSGNSLKRIDSGIIRLPSSKSIHKRLEIIYDELFKLIKRYKPDEFAIETAFYGKNVQSTMKIGYARGVSILAAVHCGINVSEYSPREVKKSVVGKGAASKQQVNYMIKNILALSDTKMKSDESDALAIAICHAFRMKTPVKKTKDWKSFIEAYPDRVIQN</sequence>
<dbReference type="AlphaFoldDB" id="A0A7V3E5M0"/>
<organism evidence="15">
    <name type="scientific">Ignavibacterium album</name>
    <dbReference type="NCBI Taxonomy" id="591197"/>
    <lineage>
        <taxon>Bacteria</taxon>
        <taxon>Pseudomonadati</taxon>
        <taxon>Ignavibacteriota</taxon>
        <taxon>Ignavibacteria</taxon>
        <taxon>Ignavibacteriales</taxon>
        <taxon>Ignavibacteriaceae</taxon>
        <taxon>Ignavibacterium</taxon>
    </lineage>
</organism>
<dbReference type="NCBIfam" id="NF000711">
    <property type="entry name" value="PRK00039.2-1"/>
    <property type="match status" value="1"/>
</dbReference>
<evidence type="ECO:0000256" key="6">
    <source>
        <dbReference type="ARBA" id="ARBA00022763"/>
    </source>
</evidence>
<comment type="caution">
    <text evidence="15">The sequence shown here is derived from an EMBL/GenBank/DDBJ whole genome shotgun (WGS) entry which is preliminary data.</text>
</comment>
<dbReference type="GO" id="GO:0006281">
    <property type="term" value="P:DNA repair"/>
    <property type="evidence" value="ECO:0007669"/>
    <property type="project" value="UniProtKB-UniRule"/>
</dbReference>
<comment type="cofactor">
    <cofactor evidence="13">
        <name>Mg(2+)</name>
        <dbReference type="ChEBI" id="CHEBI:18420"/>
    </cofactor>
    <text evidence="13">Binds 2 Mg(2+) ion per subunit.</text>
</comment>
<evidence type="ECO:0000256" key="10">
    <source>
        <dbReference type="ARBA" id="ARBA00023172"/>
    </source>
</evidence>
<dbReference type="SUPFAM" id="SSF53098">
    <property type="entry name" value="Ribonuclease H-like"/>
    <property type="match status" value="1"/>
</dbReference>
<keyword evidence="9 13" id="KW-0238">DNA-binding</keyword>
<dbReference type="EMBL" id="DSUJ01000002">
    <property type="protein sequence ID" value="HFI90065.1"/>
    <property type="molecule type" value="Genomic_DNA"/>
</dbReference>
<dbReference type="PANTHER" id="PTHR30194">
    <property type="entry name" value="CROSSOVER JUNCTION ENDODEOXYRIBONUCLEASE RUVC"/>
    <property type="match status" value="1"/>
</dbReference>
<dbReference type="GO" id="GO:0006310">
    <property type="term" value="P:DNA recombination"/>
    <property type="evidence" value="ECO:0007669"/>
    <property type="project" value="UniProtKB-UniRule"/>
</dbReference>
<dbReference type="InterPro" id="IPR036397">
    <property type="entry name" value="RNaseH_sf"/>
</dbReference>